<accession>A0A1M5H0L1</accession>
<dbReference type="RefSeq" id="WP_073319522.1">
    <property type="nucleotide sequence ID" value="NZ_FQWD01000002.1"/>
</dbReference>
<protein>
    <submittedName>
        <fullName evidence="1">Glycosyltransferase involved in cell wall bisynthesis</fullName>
    </submittedName>
</protein>
<dbReference type="EMBL" id="FQWD01000002">
    <property type="protein sequence ID" value="SHG09477.1"/>
    <property type="molecule type" value="Genomic_DNA"/>
</dbReference>
<sequence>MKCIIASPVACYPSAAGNAERVRQLHACLENLGYEVHFVLCPIQAMSTQLNEPAMKQIFGDRFHHLDNHPRPLQNALINFKRRYYHRIHKTGWLFDFMLSDGYVSRQSCQTFNQLVNDIEPDLILLVYGFMSPLLKHLNNRCKVLVDAQDKFSYRNRGIRQAGSEGYWLSLLPWQERYLLSQSDIVLAIQEQEGQYFKRLLATTPAEVVTLDILVAPDQPEATPSKNPVIGFLASGNQHNTEGLQRFIAQVWPSLLAQCPHAVLKVAGSVTKNITTDADNVELVGWVDDLKTFYQQCRLIINPCETGSGLKIKTIEAVGFGIPVVSTPCGAAGVEFLLPEENVQDLISPAFTHRCLTLLRDEDEAHQQANLCFQRLHQRVKHNRALLASLLQDS</sequence>
<dbReference type="GO" id="GO:0016740">
    <property type="term" value="F:transferase activity"/>
    <property type="evidence" value="ECO:0007669"/>
    <property type="project" value="UniProtKB-KW"/>
</dbReference>
<evidence type="ECO:0000313" key="1">
    <source>
        <dbReference type="EMBL" id="SHG09477.1"/>
    </source>
</evidence>
<organism evidence="1 2">
    <name type="scientific">Marisediminitalea aggregata</name>
    <dbReference type="NCBI Taxonomy" id="634436"/>
    <lineage>
        <taxon>Bacteria</taxon>
        <taxon>Pseudomonadati</taxon>
        <taxon>Pseudomonadota</taxon>
        <taxon>Gammaproteobacteria</taxon>
        <taxon>Alteromonadales</taxon>
        <taxon>Alteromonadaceae</taxon>
        <taxon>Marisediminitalea</taxon>
    </lineage>
</organism>
<gene>
    <name evidence="1" type="ORF">SAMN05216361_1256</name>
</gene>
<dbReference type="SUPFAM" id="SSF53756">
    <property type="entry name" value="UDP-Glycosyltransferase/glycogen phosphorylase"/>
    <property type="match status" value="1"/>
</dbReference>
<dbReference type="Pfam" id="PF13692">
    <property type="entry name" value="Glyco_trans_1_4"/>
    <property type="match status" value="1"/>
</dbReference>
<evidence type="ECO:0000313" key="2">
    <source>
        <dbReference type="Proteomes" id="UP000184520"/>
    </source>
</evidence>
<dbReference type="OrthoDB" id="9807209at2"/>
<dbReference type="PANTHER" id="PTHR12526">
    <property type="entry name" value="GLYCOSYLTRANSFERASE"/>
    <property type="match status" value="1"/>
</dbReference>
<dbReference type="PANTHER" id="PTHR12526:SF630">
    <property type="entry name" value="GLYCOSYLTRANSFERASE"/>
    <property type="match status" value="1"/>
</dbReference>
<reference evidence="2" key="1">
    <citation type="submission" date="2016-11" db="EMBL/GenBank/DDBJ databases">
        <authorList>
            <person name="Varghese N."/>
            <person name="Submissions S."/>
        </authorList>
    </citation>
    <scope>NUCLEOTIDE SEQUENCE [LARGE SCALE GENOMIC DNA]</scope>
    <source>
        <strain evidence="2">CGMCC 1.8995</strain>
    </source>
</reference>
<dbReference type="Proteomes" id="UP000184520">
    <property type="component" value="Unassembled WGS sequence"/>
</dbReference>
<proteinExistence type="predicted"/>
<dbReference type="STRING" id="634436.SAMN05216361_1256"/>
<keyword evidence="1" id="KW-0808">Transferase</keyword>
<keyword evidence="2" id="KW-1185">Reference proteome</keyword>
<dbReference type="AlphaFoldDB" id="A0A1M5H0L1"/>
<name>A0A1M5H0L1_9ALTE</name>
<dbReference type="Gene3D" id="3.40.50.2000">
    <property type="entry name" value="Glycogen Phosphorylase B"/>
    <property type="match status" value="2"/>
</dbReference>